<dbReference type="KEGG" id="mrub:DEO27_017530"/>
<sequence>MLQQISLLSMRGALIYDKKQIDIDQVVPGAAVSYHLLLRQIRTSAKKWLSPTEDLTHPGCMPFGSRTLSEKI</sequence>
<evidence type="ECO:0000313" key="1">
    <source>
        <dbReference type="EMBL" id="QEM11750.1"/>
    </source>
</evidence>
<protein>
    <submittedName>
        <fullName evidence="1">Uncharacterized protein</fullName>
    </submittedName>
</protein>
<evidence type="ECO:0000313" key="2">
    <source>
        <dbReference type="Proteomes" id="UP000251402"/>
    </source>
</evidence>
<gene>
    <name evidence="1" type="ORF">DEO27_017530</name>
</gene>
<organism evidence="1 2">
    <name type="scientific">Mucilaginibacter rubeus</name>
    <dbReference type="NCBI Taxonomy" id="2027860"/>
    <lineage>
        <taxon>Bacteria</taxon>
        <taxon>Pseudomonadati</taxon>
        <taxon>Bacteroidota</taxon>
        <taxon>Sphingobacteriia</taxon>
        <taxon>Sphingobacteriales</taxon>
        <taxon>Sphingobacteriaceae</taxon>
        <taxon>Mucilaginibacter</taxon>
    </lineage>
</organism>
<proteinExistence type="predicted"/>
<name>A0A5C1I391_9SPHI</name>
<dbReference type="EMBL" id="CP043450">
    <property type="protein sequence ID" value="QEM11750.1"/>
    <property type="molecule type" value="Genomic_DNA"/>
</dbReference>
<dbReference type="Proteomes" id="UP000251402">
    <property type="component" value="Chromosome"/>
</dbReference>
<accession>A0A5C1I391</accession>
<keyword evidence="2" id="KW-1185">Reference proteome</keyword>
<dbReference type="RefSeq" id="WP_146749963.1">
    <property type="nucleotide sequence ID" value="NZ_CP043450.1"/>
</dbReference>
<reference evidence="1" key="1">
    <citation type="submission" date="2019-08" db="EMBL/GenBank/DDBJ databases">
        <title>Comparative genome analysis confer to the adaptation heavy metal polluted environment.</title>
        <authorList>
            <person name="Li Y."/>
        </authorList>
    </citation>
    <scope>NUCLEOTIDE SEQUENCE [LARGE SCALE GENOMIC DNA]</scope>
    <source>
        <strain evidence="1">P1</strain>
    </source>
</reference>
<dbReference type="AlphaFoldDB" id="A0A5C1I391"/>